<keyword evidence="4 9" id="KW-0540">Nuclease</keyword>
<dbReference type="Proteomes" id="UP000003346">
    <property type="component" value="Unassembled WGS sequence"/>
</dbReference>
<evidence type="ECO:0000256" key="5">
    <source>
        <dbReference type="ARBA" id="ARBA00022723"/>
    </source>
</evidence>
<protein>
    <recommendedName>
        <fullName evidence="9">Endoribonuclease YbeY</fullName>
        <ecNumber evidence="9">3.1.-.-</ecNumber>
    </recommendedName>
</protein>
<keyword evidence="9" id="KW-0963">Cytoplasm</keyword>
<dbReference type="Gene3D" id="3.40.390.30">
    <property type="entry name" value="Metalloproteases ('zincins'), catalytic domain"/>
    <property type="match status" value="1"/>
</dbReference>
<dbReference type="EMBL" id="AAUV01000051">
    <property type="protein sequence ID" value="EAV39425.1"/>
    <property type="molecule type" value="Genomic_DNA"/>
</dbReference>
<dbReference type="GO" id="GO:0005737">
    <property type="term" value="C:cytoplasm"/>
    <property type="evidence" value="ECO:0007669"/>
    <property type="project" value="UniProtKB-SubCell"/>
</dbReference>
<dbReference type="InterPro" id="IPR002036">
    <property type="entry name" value="YbeY"/>
</dbReference>
<evidence type="ECO:0000256" key="1">
    <source>
        <dbReference type="ARBA" id="ARBA00010875"/>
    </source>
</evidence>
<dbReference type="InterPro" id="IPR023091">
    <property type="entry name" value="MetalPrtase_cat_dom_sf_prd"/>
</dbReference>
<keyword evidence="7 9" id="KW-0378">Hydrolase</keyword>
<dbReference type="AlphaFoldDB" id="A0NJ93"/>
<dbReference type="GO" id="GO:0006364">
    <property type="term" value="P:rRNA processing"/>
    <property type="evidence" value="ECO:0007669"/>
    <property type="project" value="UniProtKB-UniRule"/>
</dbReference>
<evidence type="ECO:0000313" key="11">
    <source>
        <dbReference type="Proteomes" id="UP000003346"/>
    </source>
</evidence>
<dbReference type="SUPFAM" id="SSF55486">
    <property type="entry name" value="Metalloproteases ('zincins'), catalytic domain"/>
    <property type="match status" value="1"/>
</dbReference>
<keyword evidence="3 9" id="KW-0698">rRNA processing</keyword>
<dbReference type="GO" id="GO:0004521">
    <property type="term" value="F:RNA endonuclease activity"/>
    <property type="evidence" value="ECO:0007669"/>
    <property type="project" value="UniProtKB-UniRule"/>
</dbReference>
<proteinExistence type="inferred from homology"/>
<reference evidence="10 11" key="1">
    <citation type="submission" date="2006-11" db="EMBL/GenBank/DDBJ databases">
        <authorList>
            <consortium name="Laboratoire de Microbiologie (Universite Bourgogne)"/>
            <consortium name="GENOME Express"/>
            <consortium name="UMR Oenologie Ampelologie (Universite Bordeaux 2)"/>
            <person name="Guzzo J."/>
        </authorList>
    </citation>
    <scope>NUCLEOTIDE SEQUENCE [LARGE SCALE GENOMIC DNA]</scope>
    <source>
        <strain evidence="10 11">ATCC BAA-1163</strain>
    </source>
</reference>
<evidence type="ECO:0000256" key="8">
    <source>
        <dbReference type="ARBA" id="ARBA00022833"/>
    </source>
</evidence>
<name>A0NJ93_OENOE</name>
<evidence type="ECO:0000313" key="10">
    <source>
        <dbReference type="EMBL" id="EAV39425.1"/>
    </source>
</evidence>
<sequence>MSMLMNAMNRKRNRKKMLDVIVLDDKQKELDNDDAKLVKKVLAFAFDFMQLKQNYEMSVNFVNDEKIHQINKEYRNTDRATDVISFALEESDRIHIDGVAEELGDLFISLDHAHAQAEEYLHSYNRELAYLAVHGFLHLLGYDHTRSQAAEDEMFGLQDKILEGYGLTK</sequence>
<accession>A0NJ93</accession>
<comment type="subcellular location">
    <subcellularLocation>
        <location evidence="9">Cytoplasm</location>
    </subcellularLocation>
</comment>
<feature type="binding site" evidence="9">
    <location>
        <position position="144"/>
    </location>
    <ligand>
        <name>Zn(2+)</name>
        <dbReference type="ChEBI" id="CHEBI:29105"/>
        <note>catalytic</note>
    </ligand>
</feature>
<dbReference type="Pfam" id="PF02130">
    <property type="entry name" value="YbeY"/>
    <property type="match status" value="1"/>
</dbReference>
<dbReference type="PROSITE" id="PS01306">
    <property type="entry name" value="UPF0054"/>
    <property type="match status" value="1"/>
</dbReference>
<dbReference type="PANTHER" id="PTHR46986:SF1">
    <property type="entry name" value="ENDORIBONUCLEASE YBEY, CHLOROPLASTIC"/>
    <property type="match status" value="1"/>
</dbReference>
<keyword evidence="8 9" id="KW-0862">Zinc</keyword>
<evidence type="ECO:0000256" key="2">
    <source>
        <dbReference type="ARBA" id="ARBA00022517"/>
    </source>
</evidence>
<comment type="caution">
    <text evidence="10">The sequence shown here is derived from an EMBL/GenBank/DDBJ whole genome shotgun (WGS) entry which is preliminary data.</text>
</comment>
<dbReference type="PANTHER" id="PTHR46986">
    <property type="entry name" value="ENDORIBONUCLEASE YBEY, CHLOROPLASTIC"/>
    <property type="match status" value="1"/>
</dbReference>
<evidence type="ECO:0000256" key="6">
    <source>
        <dbReference type="ARBA" id="ARBA00022759"/>
    </source>
</evidence>
<dbReference type="HAMAP" id="MF_00009">
    <property type="entry name" value="Endoribonucl_YbeY"/>
    <property type="match status" value="1"/>
</dbReference>
<dbReference type="NCBIfam" id="TIGR00043">
    <property type="entry name" value="rRNA maturation RNase YbeY"/>
    <property type="match status" value="1"/>
</dbReference>
<dbReference type="EC" id="3.1.-.-" evidence="9"/>
<comment type="similarity">
    <text evidence="1 9">Belongs to the endoribonuclease YbeY family.</text>
</comment>
<keyword evidence="2 9" id="KW-0690">Ribosome biogenesis</keyword>
<comment type="function">
    <text evidence="9">Single strand-specific metallo-endoribonuclease involved in late-stage 70S ribosome quality control and in maturation of the 3' terminus of the 16S rRNA.</text>
</comment>
<evidence type="ECO:0000256" key="7">
    <source>
        <dbReference type="ARBA" id="ARBA00022801"/>
    </source>
</evidence>
<comment type="cofactor">
    <cofactor evidence="9">
        <name>Zn(2+)</name>
        <dbReference type="ChEBI" id="CHEBI:29105"/>
    </cofactor>
    <text evidence="9">Binds 1 zinc ion.</text>
</comment>
<evidence type="ECO:0000256" key="4">
    <source>
        <dbReference type="ARBA" id="ARBA00022722"/>
    </source>
</evidence>
<evidence type="ECO:0000256" key="3">
    <source>
        <dbReference type="ARBA" id="ARBA00022552"/>
    </source>
</evidence>
<organism evidence="10 11">
    <name type="scientific">Oenococcus oeni ATCC BAA-1163</name>
    <dbReference type="NCBI Taxonomy" id="379360"/>
    <lineage>
        <taxon>Bacteria</taxon>
        <taxon>Bacillati</taxon>
        <taxon>Bacillota</taxon>
        <taxon>Bacilli</taxon>
        <taxon>Lactobacillales</taxon>
        <taxon>Lactobacillaceae</taxon>
        <taxon>Oenococcus</taxon>
    </lineage>
</organism>
<dbReference type="GO" id="GO:0004222">
    <property type="term" value="F:metalloendopeptidase activity"/>
    <property type="evidence" value="ECO:0007669"/>
    <property type="project" value="InterPro"/>
</dbReference>
<dbReference type="GO" id="GO:0008270">
    <property type="term" value="F:zinc ion binding"/>
    <property type="evidence" value="ECO:0007669"/>
    <property type="project" value="UniProtKB-UniRule"/>
</dbReference>
<keyword evidence="5 9" id="KW-0479">Metal-binding</keyword>
<feature type="binding site" evidence="9">
    <location>
        <position position="138"/>
    </location>
    <ligand>
        <name>Zn(2+)</name>
        <dbReference type="ChEBI" id="CHEBI:29105"/>
        <note>catalytic</note>
    </ligand>
</feature>
<gene>
    <name evidence="9" type="primary">ybeY</name>
    <name evidence="10" type="ORF">OENOO_56026</name>
</gene>
<feature type="binding site" evidence="9">
    <location>
        <position position="134"/>
    </location>
    <ligand>
        <name>Zn(2+)</name>
        <dbReference type="ChEBI" id="CHEBI:29105"/>
        <note>catalytic</note>
    </ligand>
</feature>
<keyword evidence="6 9" id="KW-0255">Endonuclease</keyword>
<evidence type="ECO:0000256" key="9">
    <source>
        <dbReference type="HAMAP-Rule" id="MF_00009"/>
    </source>
</evidence>
<dbReference type="HOGENOM" id="CLU_106710_3_0_9"/>
<dbReference type="InterPro" id="IPR020549">
    <property type="entry name" value="YbeY_CS"/>
</dbReference>